<feature type="non-terminal residue" evidence="6">
    <location>
        <position position="1"/>
    </location>
</feature>
<evidence type="ECO:0000256" key="3">
    <source>
        <dbReference type="ARBA" id="ARBA00022806"/>
    </source>
</evidence>
<dbReference type="PANTHER" id="PTHR47959:SF1">
    <property type="entry name" value="ATP-DEPENDENT RNA HELICASE DBPA"/>
    <property type="match status" value="1"/>
</dbReference>
<protein>
    <submittedName>
        <fullName evidence="6">Helicase conserved C-terminal domain, putative</fullName>
    </submittedName>
</protein>
<dbReference type="STRING" id="73239.Q7RGZ9"/>
<dbReference type="InParanoid" id="Q7RGZ9"/>
<gene>
    <name evidence="6" type="ORF">PY04197</name>
</gene>
<dbReference type="Gene3D" id="3.40.50.300">
    <property type="entry name" value="P-loop containing nucleotide triphosphate hydrolases"/>
    <property type="match status" value="1"/>
</dbReference>
<accession>Q7RGZ9</accession>
<evidence type="ECO:0000256" key="4">
    <source>
        <dbReference type="ARBA" id="ARBA00022840"/>
    </source>
</evidence>
<proteinExistence type="predicted"/>
<dbReference type="InterPro" id="IPR050079">
    <property type="entry name" value="DEAD_box_RNA_helicase"/>
</dbReference>
<dbReference type="GO" id="GO:0005829">
    <property type="term" value="C:cytosol"/>
    <property type="evidence" value="ECO:0007669"/>
    <property type="project" value="TreeGrafter"/>
</dbReference>
<dbReference type="InterPro" id="IPR001650">
    <property type="entry name" value="Helicase_C-like"/>
</dbReference>
<dbReference type="PaxDb" id="73239-Q7RGZ9"/>
<keyword evidence="2" id="KW-0378">Hydrolase</keyword>
<dbReference type="GO" id="GO:0003724">
    <property type="term" value="F:RNA helicase activity"/>
    <property type="evidence" value="ECO:0007669"/>
    <property type="project" value="TreeGrafter"/>
</dbReference>
<dbReference type="AlphaFoldDB" id="Q7RGZ9"/>
<dbReference type="Proteomes" id="UP000008553">
    <property type="component" value="Unassembled WGS sequence"/>
</dbReference>
<feature type="domain" description="Helicase C-terminal" evidence="5">
    <location>
        <begin position="1"/>
        <end position="126"/>
    </location>
</feature>
<name>Q7RGZ9_PLAYO</name>
<dbReference type="PANTHER" id="PTHR47959">
    <property type="entry name" value="ATP-DEPENDENT RNA HELICASE RHLE-RELATED"/>
    <property type="match status" value="1"/>
</dbReference>
<evidence type="ECO:0000256" key="2">
    <source>
        <dbReference type="ARBA" id="ARBA00022801"/>
    </source>
</evidence>
<dbReference type="SMART" id="SM00490">
    <property type="entry name" value="HELICc"/>
    <property type="match status" value="1"/>
</dbReference>
<dbReference type="SUPFAM" id="SSF52540">
    <property type="entry name" value="P-loop containing nucleoside triphosphate hydrolases"/>
    <property type="match status" value="1"/>
</dbReference>
<reference evidence="6 7" key="1">
    <citation type="journal article" date="2002" name="Nature">
        <title>Genome sequence and comparative analysis of the model rodent malaria parasite Plasmodium yoelii yoelii.</title>
        <authorList>
            <person name="Carlton J.M."/>
            <person name="Angiuoli S.V."/>
            <person name="Suh B.B."/>
            <person name="Kooij T.W."/>
            <person name="Pertea M."/>
            <person name="Silva J.C."/>
            <person name="Ermolaeva M.D."/>
            <person name="Allen J.E."/>
            <person name="Selengut J.D."/>
            <person name="Koo H.L."/>
            <person name="Peterson J.D."/>
            <person name="Pop M."/>
            <person name="Kosack D.S."/>
            <person name="Shumway M.F."/>
            <person name="Bidwell S.L."/>
            <person name="Shallom S.J."/>
            <person name="van Aken S.E."/>
            <person name="Riedmuller S.B."/>
            <person name="Feldblyum T.V."/>
            <person name="Cho J.K."/>
            <person name="Quackenbush J."/>
            <person name="Sedegah M."/>
            <person name="Shoaibi A."/>
            <person name="Cummings L.M."/>
            <person name="Florens L."/>
            <person name="Yates J.R."/>
            <person name="Raine J.D."/>
            <person name="Sinden R.E."/>
            <person name="Harris M.A."/>
            <person name="Cunningham D.A."/>
            <person name="Preiser P.R."/>
            <person name="Bergman L.W."/>
            <person name="Vaidya A.B."/>
            <person name="van Lin L.H."/>
            <person name="Janse C.J."/>
            <person name="Waters A.P."/>
            <person name="Smith H.O."/>
            <person name="White O.R."/>
            <person name="Salzberg S.L."/>
            <person name="Venter J.C."/>
            <person name="Fraser C.M."/>
            <person name="Hoffman S.L."/>
            <person name="Gardner M.J."/>
            <person name="Carucci D.J."/>
        </authorList>
    </citation>
    <scope>NUCLEOTIDE SEQUENCE [LARGE SCALE GENOMIC DNA]</scope>
    <source>
        <strain evidence="6 7">17XNL</strain>
    </source>
</reference>
<dbReference type="Pfam" id="PF00271">
    <property type="entry name" value="Helicase_C"/>
    <property type="match status" value="1"/>
</dbReference>
<dbReference type="InterPro" id="IPR027417">
    <property type="entry name" value="P-loop_NTPase"/>
</dbReference>
<dbReference type="EMBL" id="AABL01001252">
    <property type="protein sequence ID" value="EAA16019.1"/>
    <property type="molecule type" value="Genomic_DNA"/>
</dbReference>
<dbReference type="CDD" id="cd18787">
    <property type="entry name" value="SF2_C_DEAD"/>
    <property type="match status" value="1"/>
</dbReference>
<keyword evidence="1" id="KW-0547">Nucleotide-binding</keyword>
<evidence type="ECO:0000313" key="6">
    <source>
        <dbReference type="EMBL" id="EAA16019.1"/>
    </source>
</evidence>
<evidence type="ECO:0000313" key="7">
    <source>
        <dbReference type="Proteomes" id="UP000008553"/>
    </source>
</evidence>
<dbReference type="GO" id="GO:0016787">
    <property type="term" value="F:hydrolase activity"/>
    <property type="evidence" value="ECO:0007669"/>
    <property type="project" value="UniProtKB-KW"/>
</dbReference>
<keyword evidence="4" id="KW-0067">ATP-binding</keyword>
<evidence type="ECO:0000256" key="1">
    <source>
        <dbReference type="ARBA" id="ARBA00022741"/>
    </source>
</evidence>
<organism evidence="6 7">
    <name type="scientific">Plasmodium yoelii yoelii</name>
    <dbReference type="NCBI Taxonomy" id="73239"/>
    <lineage>
        <taxon>Eukaryota</taxon>
        <taxon>Sar</taxon>
        <taxon>Alveolata</taxon>
        <taxon>Apicomplexa</taxon>
        <taxon>Aconoidasida</taxon>
        <taxon>Haemosporida</taxon>
        <taxon>Plasmodiidae</taxon>
        <taxon>Plasmodium</taxon>
        <taxon>Plasmodium (Vinckeia)</taxon>
    </lineage>
</organism>
<keyword evidence="7" id="KW-1185">Reference proteome</keyword>
<sequence length="254" mass="29529">VEKLYENAFLKPHAVMIHSDLLTAQKNENINLFKLGKKKILITTDIVSRGLDIENVVFILNYSPPVSPNDYVHRLIKWISGRTGRGKEKGVCLTIYHKYEYRNLEKVIKYTKNNFQVILCPHTDEVYKFSVDTLTGLNQYILVKLLLQKILDNLFMHTIMKMPPEKYESLHNKSKELFEKYNTRIIAQILSILLKFDKKGQNISLLSGKKNYTSVLIKDPFFELIKNKDDIINMLKVTIGSGNFSSVGLYYYIK</sequence>
<evidence type="ECO:0000259" key="5">
    <source>
        <dbReference type="PROSITE" id="PS51194"/>
    </source>
</evidence>
<dbReference type="GO" id="GO:0005524">
    <property type="term" value="F:ATP binding"/>
    <property type="evidence" value="ECO:0007669"/>
    <property type="project" value="UniProtKB-KW"/>
</dbReference>
<comment type="caution">
    <text evidence="6">The sequence shown here is derived from an EMBL/GenBank/DDBJ whole genome shotgun (WGS) entry which is preliminary data.</text>
</comment>
<keyword evidence="3 6" id="KW-0347">Helicase</keyword>
<dbReference type="PROSITE" id="PS51194">
    <property type="entry name" value="HELICASE_CTER"/>
    <property type="match status" value="1"/>
</dbReference>